<dbReference type="EMBL" id="FOEF01000020">
    <property type="protein sequence ID" value="SEP52499.1"/>
    <property type="molecule type" value="Genomic_DNA"/>
</dbReference>
<evidence type="ECO:0000256" key="2">
    <source>
        <dbReference type="ARBA" id="ARBA00023125"/>
    </source>
</evidence>
<keyword evidence="3" id="KW-0804">Transcription</keyword>
<evidence type="ECO:0000313" key="7">
    <source>
        <dbReference type="Proteomes" id="UP000198582"/>
    </source>
</evidence>
<dbReference type="InterPro" id="IPR009057">
    <property type="entry name" value="Homeodomain-like_sf"/>
</dbReference>
<reference evidence="6 7" key="1">
    <citation type="submission" date="2016-10" db="EMBL/GenBank/DDBJ databases">
        <authorList>
            <person name="de Groot N.N."/>
        </authorList>
    </citation>
    <scope>NUCLEOTIDE SEQUENCE [LARGE SCALE GENOMIC DNA]</scope>
    <source>
        <strain evidence="6 7">DSM 44993</strain>
    </source>
</reference>
<dbReference type="PANTHER" id="PTHR30055">
    <property type="entry name" value="HTH-TYPE TRANSCRIPTIONAL REGULATOR RUTR"/>
    <property type="match status" value="1"/>
</dbReference>
<dbReference type="Pfam" id="PF00440">
    <property type="entry name" value="TetR_N"/>
    <property type="match status" value="1"/>
</dbReference>
<dbReference type="Pfam" id="PF21597">
    <property type="entry name" value="TetR_C_43"/>
    <property type="match status" value="1"/>
</dbReference>
<dbReference type="SUPFAM" id="SSF46689">
    <property type="entry name" value="Homeodomain-like"/>
    <property type="match status" value="1"/>
</dbReference>
<gene>
    <name evidence="6" type="ORF">SAMN04489732_120166</name>
</gene>
<dbReference type="InterPro" id="IPR049445">
    <property type="entry name" value="TetR_SbtR-like_C"/>
</dbReference>
<dbReference type="SUPFAM" id="SSF48498">
    <property type="entry name" value="Tetracyclin repressor-like, C-terminal domain"/>
    <property type="match status" value="1"/>
</dbReference>
<dbReference type="Proteomes" id="UP000198582">
    <property type="component" value="Unassembled WGS sequence"/>
</dbReference>
<dbReference type="STRING" id="394193.SAMN04489732_120166"/>
<organism evidence="6 7">
    <name type="scientific">Amycolatopsis saalfeldensis</name>
    <dbReference type="NCBI Taxonomy" id="394193"/>
    <lineage>
        <taxon>Bacteria</taxon>
        <taxon>Bacillati</taxon>
        <taxon>Actinomycetota</taxon>
        <taxon>Actinomycetes</taxon>
        <taxon>Pseudonocardiales</taxon>
        <taxon>Pseudonocardiaceae</taxon>
        <taxon>Amycolatopsis</taxon>
    </lineage>
</organism>
<keyword evidence="1" id="KW-0805">Transcription regulation</keyword>
<keyword evidence="7" id="KW-1185">Reference proteome</keyword>
<name>A0A1H8YK25_9PSEU</name>
<dbReference type="PRINTS" id="PR00455">
    <property type="entry name" value="HTHTETR"/>
</dbReference>
<keyword evidence="2 4" id="KW-0238">DNA-binding</keyword>
<evidence type="ECO:0000259" key="5">
    <source>
        <dbReference type="PROSITE" id="PS50977"/>
    </source>
</evidence>
<dbReference type="InterPro" id="IPR050109">
    <property type="entry name" value="HTH-type_TetR-like_transc_reg"/>
</dbReference>
<feature type="domain" description="HTH tetR-type" evidence="5">
    <location>
        <begin position="16"/>
        <end position="75"/>
    </location>
</feature>
<feature type="DNA-binding region" description="H-T-H motif" evidence="4">
    <location>
        <begin position="38"/>
        <end position="57"/>
    </location>
</feature>
<dbReference type="RefSeq" id="WP_218156945.1">
    <property type="nucleotide sequence ID" value="NZ_FOEF01000020.1"/>
</dbReference>
<dbReference type="InterPro" id="IPR023772">
    <property type="entry name" value="DNA-bd_HTH_TetR-type_CS"/>
</dbReference>
<dbReference type="PROSITE" id="PS50977">
    <property type="entry name" value="HTH_TETR_2"/>
    <property type="match status" value="1"/>
</dbReference>
<dbReference type="Gene3D" id="1.10.357.10">
    <property type="entry name" value="Tetracycline Repressor, domain 2"/>
    <property type="match status" value="1"/>
</dbReference>
<dbReference type="InterPro" id="IPR001647">
    <property type="entry name" value="HTH_TetR"/>
</dbReference>
<sequence length="225" mass="24713">MPADHENRPPLRKDAERNRQRILAAAREVFRDHGVAATLNDVAHHAGVGVGTVYRRFADKEELIDALFDDMVGKVDRALTEALAEPDAWTGLSTALEKVCEDQAFDRGLREVMLGTGRGPQRQRQVRDRVDTAVDVLIARAQQQGKLRPDVGPADFPILQLMVGAVTDHTGTPELWRRYLRIMLDGLRARPGTPALPGSGTAHGTVESALVASSTHAAQHRKRRA</sequence>
<dbReference type="GO" id="GO:0003700">
    <property type="term" value="F:DNA-binding transcription factor activity"/>
    <property type="evidence" value="ECO:0007669"/>
    <property type="project" value="TreeGrafter"/>
</dbReference>
<dbReference type="GO" id="GO:0000976">
    <property type="term" value="F:transcription cis-regulatory region binding"/>
    <property type="evidence" value="ECO:0007669"/>
    <property type="project" value="TreeGrafter"/>
</dbReference>
<dbReference type="AlphaFoldDB" id="A0A1H8YK25"/>
<dbReference type="PANTHER" id="PTHR30055:SF234">
    <property type="entry name" value="HTH-TYPE TRANSCRIPTIONAL REGULATOR BETI"/>
    <property type="match status" value="1"/>
</dbReference>
<evidence type="ECO:0000313" key="6">
    <source>
        <dbReference type="EMBL" id="SEP52499.1"/>
    </source>
</evidence>
<dbReference type="InterPro" id="IPR036271">
    <property type="entry name" value="Tet_transcr_reg_TetR-rel_C_sf"/>
</dbReference>
<evidence type="ECO:0000256" key="1">
    <source>
        <dbReference type="ARBA" id="ARBA00023015"/>
    </source>
</evidence>
<proteinExistence type="predicted"/>
<accession>A0A1H8YK25</accession>
<evidence type="ECO:0000256" key="4">
    <source>
        <dbReference type="PROSITE-ProRule" id="PRU00335"/>
    </source>
</evidence>
<evidence type="ECO:0000256" key="3">
    <source>
        <dbReference type="ARBA" id="ARBA00023163"/>
    </source>
</evidence>
<dbReference type="PROSITE" id="PS01081">
    <property type="entry name" value="HTH_TETR_1"/>
    <property type="match status" value="1"/>
</dbReference>
<protein>
    <submittedName>
        <fullName evidence="6">DNA-binding transcriptional regulator, AcrR family</fullName>
    </submittedName>
</protein>